<dbReference type="EMBL" id="SJPI01000001">
    <property type="protein sequence ID" value="TWT53674.1"/>
    <property type="molecule type" value="Genomic_DNA"/>
</dbReference>
<evidence type="ECO:0000259" key="2">
    <source>
        <dbReference type="Pfam" id="PF13360"/>
    </source>
</evidence>
<dbReference type="Gene3D" id="2.40.10.480">
    <property type="match status" value="1"/>
</dbReference>
<dbReference type="PANTHER" id="PTHR34512:SF30">
    <property type="entry name" value="OUTER MEMBRANE PROTEIN ASSEMBLY FACTOR BAMB"/>
    <property type="match status" value="1"/>
</dbReference>
<accession>A0A5C5WRZ7</accession>
<comment type="caution">
    <text evidence="3">The sequence shown here is derived from an EMBL/GenBank/DDBJ whole genome shotgun (WGS) entry which is preliminary data.</text>
</comment>
<dbReference type="AlphaFoldDB" id="A0A5C5WRZ7"/>
<dbReference type="OrthoDB" id="244732at2"/>
<protein>
    <submittedName>
        <fullName evidence="3">Outer membrane biogenesis protein BamB</fullName>
    </submittedName>
</protein>
<sequence length="442" mass="48717" precursor="true">MNLRVVMFAFAASLLLPVASRAEPIDENWHQWRGPDATGVSKTANPPIAWSEEENIKWKVAIQGQGTSTPIIWGNKVFVLTAINTGENDPAIPDPQDQPKTNYFDIKRPNARHEFVVLCLDRNTGKEIWRDIATKKIPHEGAHNDNDFASASPTTDGNQLYCWFGSAGLFCYDLDGNQLWERELGEARVGSSLGEGCSPVVHQDKLVIVRDHNRQGAIEVLDTKTGETLWRKARNEDNAWATPLVVTHSGRTQVVTAASDFVRSYDLDSGDIIWQCSGLTGNVTPCPVVEGDHVICMSGYEGYSAMAIPLTQTGDLSGSEKILWKKNKGTPYVPSPLLYDGLLYYSQSNQSILTCLDSKSGEVVFGPERVGQLSNIYASPVGASDRVYITGRNGVTVVLNRSLKFELIQTNQLDERFDASPAIAGNQLFLRGAEYLYCIEAE</sequence>
<feature type="signal peptide" evidence="1">
    <location>
        <begin position="1"/>
        <end position="22"/>
    </location>
</feature>
<dbReference type="InterPro" id="IPR011047">
    <property type="entry name" value="Quinoprotein_ADH-like_sf"/>
</dbReference>
<gene>
    <name evidence="3" type="ORF">Pla22_13050</name>
</gene>
<dbReference type="PANTHER" id="PTHR34512">
    <property type="entry name" value="CELL SURFACE PROTEIN"/>
    <property type="match status" value="1"/>
</dbReference>
<dbReference type="Pfam" id="PF13360">
    <property type="entry name" value="PQQ_2"/>
    <property type="match status" value="1"/>
</dbReference>
<evidence type="ECO:0000313" key="4">
    <source>
        <dbReference type="Proteomes" id="UP000316598"/>
    </source>
</evidence>
<keyword evidence="4" id="KW-1185">Reference proteome</keyword>
<reference evidence="3 4" key="1">
    <citation type="submission" date="2019-02" db="EMBL/GenBank/DDBJ databases">
        <title>Deep-cultivation of Planctomycetes and their phenomic and genomic characterization uncovers novel biology.</title>
        <authorList>
            <person name="Wiegand S."/>
            <person name="Jogler M."/>
            <person name="Boedeker C."/>
            <person name="Pinto D."/>
            <person name="Vollmers J."/>
            <person name="Rivas-Marin E."/>
            <person name="Kohn T."/>
            <person name="Peeters S.H."/>
            <person name="Heuer A."/>
            <person name="Rast P."/>
            <person name="Oberbeckmann S."/>
            <person name="Bunk B."/>
            <person name="Jeske O."/>
            <person name="Meyerdierks A."/>
            <person name="Storesund J.E."/>
            <person name="Kallscheuer N."/>
            <person name="Luecker S."/>
            <person name="Lage O.M."/>
            <person name="Pohl T."/>
            <person name="Merkel B.J."/>
            <person name="Hornburger P."/>
            <person name="Mueller R.-W."/>
            <person name="Bruemmer F."/>
            <person name="Labrenz M."/>
            <person name="Spormann A.M."/>
            <person name="Op Den Camp H."/>
            <person name="Overmann J."/>
            <person name="Amann R."/>
            <person name="Jetten M.S.M."/>
            <person name="Mascher T."/>
            <person name="Medema M.H."/>
            <person name="Devos D.P."/>
            <person name="Kaster A.-K."/>
            <person name="Ovreas L."/>
            <person name="Rohde M."/>
            <person name="Galperin M.Y."/>
            <person name="Jogler C."/>
        </authorList>
    </citation>
    <scope>NUCLEOTIDE SEQUENCE [LARGE SCALE GENOMIC DNA]</scope>
    <source>
        <strain evidence="3 4">Pla22</strain>
    </source>
</reference>
<proteinExistence type="predicted"/>
<dbReference type="Gene3D" id="2.130.10.10">
    <property type="entry name" value="YVTN repeat-like/Quinoprotein amine dehydrogenase"/>
    <property type="match status" value="1"/>
</dbReference>
<dbReference type="RefSeq" id="WP_146513846.1">
    <property type="nucleotide sequence ID" value="NZ_SJPI01000001.1"/>
</dbReference>
<dbReference type="InterPro" id="IPR015943">
    <property type="entry name" value="WD40/YVTN_repeat-like_dom_sf"/>
</dbReference>
<evidence type="ECO:0000256" key="1">
    <source>
        <dbReference type="SAM" id="SignalP"/>
    </source>
</evidence>
<feature type="domain" description="Pyrrolo-quinoline quinone repeat" evidence="2">
    <location>
        <begin position="116"/>
        <end position="364"/>
    </location>
</feature>
<organism evidence="3 4">
    <name type="scientific">Rubripirellula amarantea</name>
    <dbReference type="NCBI Taxonomy" id="2527999"/>
    <lineage>
        <taxon>Bacteria</taxon>
        <taxon>Pseudomonadati</taxon>
        <taxon>Planctomycetota</taxon>
        <taxon>Planctomycetia</taxon>
        <taxon>Pirellulales</taxon>
        <taxon>Pirellulaceae</taxon>
        <taxon>Rubripirellula</taxon>
    </lineage>
</organism>
<dbReference type="Proteomes" id="UP000316598">
    <property type="component" value="Unassembled WGS sequence"/>
</dbReference>
<dbReference type="InterPro" id="IPR002372">
    <property type="entry name" value="PQQ_rpt_dom"/>
</dbReference>
<dbReference type="SUPFAM" id="SSF50998">
    <property type="entry name" value="Quinoprotein alcohol dehydrogenase-like"/>
    <property type="match status" value="1"/>
</dbReference>
<evidence type="ECO:0000313" key="3">
    <source>
        <dbReference type="EMBL" id="TWT53674.1"/>
    </source>
</evidence>
<name>A0A5C5WRZ7_9BACT</name>
<feature type="chain" id="PRO_5022961085" evidence="1">
    <location>
        <begin position="23"/>
        <end position="442"/>
    </location>
</feature>
<keyword evidence="1" id="KW-0732">Signal</keyword>